<feature type="region of interest" description="Disordered" evidence="1">
    <location>
        <begin position="655"/>
        <end position="677"/>
    </location>
</feature>
<feature type="compositionally biased region" description="Basic and acidic residues" evidence="1">
    <location>
        <begin position="375"/>
        <end position="393"/>
    </location>
</feature>
<feature type="region of interest" description="Disordered" evidence="1">
    <location>
        <begin position="375"/>
        <end position="413"/>
    </location>
</feature>
<name>A0A9R1XKS5_LACSA</name>
<sequence length="797" mass="90545">MEASSENQSVQDQTVHSTLLSVKQHQNLIIDLHPVKYDAFLLPLIECLKYSPLMIAMTQVKNVPLSILSKAYTTANYVKDEQRIYFDIHNHTTSISKNRFCNLLGLPQSKNLINPETISNASILEMFYQMGYKETLTAVSKFKKPSLPPMLNALFTTLFKSFSKRVTGNDCASKLFMGLMYGLYTGENIDYDSILWAQLIQSTHSVTRHNEISCARFWTIVVNRAIKQLKITVMTGALMAPIATFHTTGIIMADRSKFDFIGSILEDLVLSLTNSKPFWLRLVNPRKGAKGLRDLPRKILRKKDLLWLRDLHLIREKLLQLLLMHLNKGNNPQEGESILLPLLLRNSDSETETEIRIEEDLPVHNEETEHICTEEQEHVHTKEEEQVRTERKVTQPINDYVSSPPPSPKETSSVPITIAPLPTVSSQTPITILVSITIFIDSTLPPQTSTAPKYSVNVSDMGANTSGFSTHVTPPISPVHADDPEMLFRDDDDEDLEVFSFSPFHIRVDNEDDVSTSKAEFKSIHEKLDYLLLASNVSTSEAYSKATVEEILKRVTKEHTTIDVKLSKLQANLAMESKITDALALKEEKCKVLETKLHYTQKQVDDLLAEKAVTRSCISDVNRLLSITVRKHLLEKLRPVFAMFHRSEGVLTPMSFPKQGGEGSSKVHSDDVKPKVSVKPPIIKQDPKYKDPLFNNEPIIDDNEDEEPNEVELKRRKARKAEIDEHACIVRKAEEKERAEKEAQATLKRKMLLFPKWNLKRMHNQVVDMPRQYGLDPMASFDVQNSQDSQFDLPITP</sequence>
<accession>A0A9R1XKS5</accession>
<gene>
    <name evidence="2" type="ORF">LSAT_V11C300130030</name>
</gene>
<proteinExistence type="predicted"/>
<keyword evidence="3" id="KW-1185">Reference proteome</keyword>
<reference evidence="2 3" key="1">
    <citation type="journal article" date="2017" name="Nat. Commun.">
        <title>Genome assembly with in vitro proximity ligation data and whole-genome triplication in lettuce.</title>
        <authorList>
            <person name="Reyes-Chin-Wo S."/>
            <person name="Wang Z."/>
            <person name="Yang X."/>
            <person name="Kozik A."/>
            <person name="Arikit S."/>
            <person name="Song C."/>
            <person name="Xia L."/>
            <person name="Froenicke L."/>
            <person name="Lavelle D.O."/>
            <person name="Truco M.J."/>
            <person name="Xia R."/>
            <person name="Zhu S."/>
            <person name="Xu C."/>
            <person name="Xu H."/>
            <person name="Xu X."/>
            <person name="Cox K."/>
            <person name="Korf I."/>
            <person name="Meyers B.C."/>
            <person name="Michelmore R.W."/>
        </authorList>
    </citation>
    <scope>NUCLEOTIDE SEQUENCE [LARGE SCALE GENOMIC DNA]</scope>
    <source>
        <strain evidence="3">cv. Salinas</strain>
        <tissue evidence="2">Seedlings</tissue>
    </source>
</reference>
<evidence type="ECO:0000313" key="2">
    <source>
        <dbReference type="EMBL" id="KAJ0216474.1"/>
    </source>
</evidence>
<organism evidence="2 3">
    <name type="scientific">Lactuca sativa</name>
    <name type="common">Garden lettuce</name>
    <dbReference type="NCBI Taxonomy" id="4236"/>
    <lineage>
        <taxon>Eukaryota</taxon>
        <taxon>Viridiplantae</taxon>
        <taxon>Streptophyta</taxon>
        <taxon>Embryophyta</taxon>
        <taxon>Tracheophyta</taxon>
        <taxon>Spermatophyta</taxon>
        <taxon>Magnoliopsida</taxon>
        <taxon>eudicotyledons</taxon>
        <taxon>Gunneridae</taxon>
        <taxon>Pentapetalae</taxon>
        <taxon>asterids</taxon>
        <taxon>campanulids</taxon>
        <taxon>Asterales</taxon>
        <taxon>Asteraceae</taxon>
        <taxon>Cichorioideae</taxon>
        <taxon>Cichorieae</taxon>
        <taxon>Lactucinae</taxon>
        <taxon>Lactuca</taxon>
    </lineage>
</organism>
<dbReference type="AlphaFoldDB" id="A0A9R1XKS5"/>
<evidence type="ECO:0000313" key="3">
    <source>
        <dbReference type="Proteomes" id="UP000235145"/>
    </source>
</evidence>
<dbReference type="EMBL" id="NBSK02000003">
    <property type="protein sequence ID" value="KAJ0216474.1"/>
    <property type="molecule type" value="Genomic_DNA"/>
</dbReference>
<feature type="compositionally biased region" description="Basic and acidic residues" evidence="1">
    <location>
        <begin position="665"/>
        <end position="674"/>
    </location>
</feature>
<comment type="caution">
    <text evidence="2">The sequence shown here is derived from an EMBL/GenBank/DDBJ whole genome shotgun (WGS) entry which is preliminary data.</text>
</comment>
<dbReference type="Proteomes" id="UP000235145">
    <property type="component" value="Unassembled WGS sequence"/>
</dbReference>
<protein>
    <submittedName>
        <fullName evidence="2">Uncharacterized protein</fullName>
    </submittedName>
</protein>
<evidence type="ECO:0000256" key="1">
    <source>
        <dbReference type="SAM" id="MobiDB-lite"/>
    </source>
</evidence>